<accession>A0A2A5R0C8</accession>
<dbReference type="RefSeq" id="WP_097381391.1">
    <property type="nucleotide sequence ID" value="NZ_NXNI01000001.1"/>
</dbReference>
<dbReference type="AlphaFoldDB" id="A0A2A5R0C8"/>
<evidence type="ECO:0008006" key="3">
    <source>
        <dbReference type="Google" id="ProtNLM"/>
    </source>
</evidence>
<protein>
    <recommendedName>
        <fullName evidence="3">RiboL-PSP-HEPN domain-containing protein</fullName>
    </recommendedName>
</protein>
<dbReference type="EMBL" id="NXNI01000001">
    <property type="protein sequence ID" value="PCR92469.1"/>
    <property type="molecule type" value="Genomic_DNA"/>
</dbReference>
<organism evidence="1 2">
    <name type="scientific">Natrinema ejinorense</name>
    <dbReference type="NCBI Taxonomy" id="373386"/>
    <lineage>
        <taxon>Archaea</taxon>
        <taxon>Methanobacteriati</taxon>
        <taxon>Methanobacteriota</taxon>
        <taxon>Stenosarchaea group</taxon>
        <taxon>Halobacteria</taxon>
        <taxon>Halobacteriales</taxon>
        <taxon>Natrialbaceae</taxon>
        <taxon>Natrinema</taxon>
    </lineage>
</organism>
<name>A0A2A5R0C8_9EURY</name>
<gene>
    <name evidence="1" type="ORF">CP557_19190</name>
</gene>
<reference evidence="1 2" key="1">
    <citation type="submission" date="2017-09" db="EMBL/GenBank/DDBJ databases">
        <title>Genome sequences of Natrinema ejinorence JCM 13890T.</title>
        <authorList>
            <person name="Roh S.W."/>
            <person name="Kim Y.B."/>
            <person name="Kim J.Y."/>
        </authorList>
    </citation>
    <scope>NUCLEOTIDE SEQUENCE [LARGE SCALE GENOMIC DNA]</scope>
    <source>
        <strain evidence="1 2">JCM 13890</strain>
    </source>
</reference>
<dbReference type="Proteomes" id="UP000219689">
    <property type="component" value="Unassembled WGS sequence"/>
</dbReference>
<evidence type="ECO:0000313" key="1">
    <source>
        <dbReference type="EMBL" id="PCR92469.1"/>
    </source>
</evidence>
<evidence type="ECO:0000313" key="2">
    <source>
        <dbReference type="Proteomes" id="UP000219689"/>
    </source>
</evidence>
<comment type="caution">
    <text evidence="1">The sequence shown here is derived from an EMBL/GenBank/DDBJ whole genome shotgun (WGS) entry which is preliminary data.</text>
</comment>
<proteinExistence type="predicted"/>
<sequence length="228" mass="26002">MSNELDEQTIEPEEAERIEFSLILDIILDDAESFEEINIEDKDATRGTLSRLRLIKVAADAYKEVTEFEDEISMISDDLGDDAGAVAQKARNIQTSSDKLILLFSIASEMMQEYSAELLRDHMIVDEFKESNKTQDLLERDLNQTVREELLLRTGIIDEGLKSEMVHLRKFRNQLIHGDPVEALNKTPNELESEIERCLQTINELLEHSSENLSTELAITVETDNTES</sequence>
<keyword evidence="2" id="KW-1185">Reference proteome</keyword>